<organism evidence="2 3">
    <name type="scientific">Pleurodeles waltl</name>
    <name type="common">Iberian ribbed newt</name>
    <dbReference type="NCBI Taxonomy" id="8319"/>
    <lineage>
        <taxon>Eukaryota</taxon>
        <taxon>Metazoa</taxon>
        <taxon>Chordata</taxon>
        <taxon>Craniata</taxon>
        <taxon>Vertebrata</taxon>
        <taxon>Euteleostomi</taxon>
        <taxon>Amphibia</taxon>
        <taxon>Batrachia</taxon>
        <taxon>Caudata</taxon>
        <taxon>Salamandroidea</taxon>
        <taxon>Salamandridae</taxon>
        <taxon>Pleurodelinae</taxon>
        <taxon>Pleurodeles</taxon>
    </lineage>
</organism>
<evidence type="ECO:0000313" key="3">
    <source>
        <dbReference type="Proteomes" id="UP001066276"/>
    </source>
</evidence>
<feature type="compositionally biased region" description="Basic and acidic residues" evidence="1">
    <location>
        <begin position="72"/>
        <end position="82"/>
    </location>
</feature>
<dbReference type="Proteomes" id="UP001066276">
    <property type="component" value="Chromosome 2_2"/>
</dbReference>
<feature type="compositionally biased region" description="Basic and acidic residues" evidence="1">
    <location>
        <begin position="42"/>
        <end position="53"/>
    </location>
</feature>
<proteinExistence type="predicted"/>
<accession>A0AAV7UYE6</accession>
<dbReference type="EMBL" id="JANPWB010000004">
    <property type="protein sequence ID" value="KAJ1193379.1"/>
    <property type="molecule type" value="Genomic_DNA"/>
</dbReference>
<keyword evidence="3" id="KW-1185">Reference proteome</keyword>
<protein>
    <submittedName>
        <fullName evidence="2">Uncharacterized protein</fullName>
    </submittedName>
</protein>
<comment type="caution">
    <text evidence="2">The sequence shown here is derived from an EMBL/GenBank/DDBJ whole genome shotgun (WGS) entry which is preliminary data.</text>
</comment>
<feature type="region of interest" description="Disordered" evidence="1">
    <location>
        <begin position="1"/>
        <end position="101"/>
    </location>
</feature>
<evidence type="ECO:0000313" key="2">
    <source>
        <dbReference type="EMBL" id="KAJ1193379.1"/>
    </source>
</evidence>
<name>A0AAV7UYE6_PLEWA</name>
<dbReference type="AlphaFoldDB" id="A0AAV7UYE6"/>
<feature type="compositionally biased region" description="Basic and acidic residues" evidence="1">
    <location>
        <begin position="14"/>
        <end position="33"/>
    </location>
</feature>
<sequence>MDSVSKKCPGGASNRREPTIFKDFRDQEEGLERDNEEEPKEDADYVEKAEERKKHSISTRSEIRAPSIPPSDHPEDGRNNLKEKKKKERTVIDYNILSLQP</sequence>
<reference evidence="2" key="1">
    <citation type="journal article" date="2022" name="bioRxiv">
        <title>Sequencing and chromosome-scale assembly of the giantPleurodeles waltlgenome.</title>
        <authorList>
            <person name="Brown T."/>
            <person name="Elewa A."/>
            <person name="Iarovenko S."/>
            <person name="Subramanian E."/>
            <person name="Araus A.J."/>
            <person name="Petzold A."/>
            <person name="Susuki M."/>
            <person name="Suzuki K.-i.T."/>
            <person name="Hayashi T."/>
            <person name="Toyoda A."/>
            <person name="Oliveira C."/>
            <person name="Osipova E."/>
            <person name="Leigh N.D."/>
            <person name="Simon A."/>
            <person name="Yun M.H."/>
        </authorList>
    </citation>
    <scope>NUCLEOTIDE SEQUENCE</scope>
    <source>
        <strain evidence="2">20211129_DDA</strain>
        <tissue evidence="2">Liver</tissue>
    </source>
</reference>
<evidence type="ECO:0000256" key="1">
    <source>
        <dbReference type="SAM" id="MobiDB-lite"/>
    </source>
</evidence>
<gene>
    <name evidence="2" type="ORF">NDU88_002677</name>
</gene>